<dbReference type="Proteomes" id="UP000468735">
    <property type="component" value="Unassembled WGS sequence"/>
</dbReference>
<dbReference type="PANTHER" id="PTHR30055">
    <property type="entry name" value="HTH-TYPE TRANSCRIPTIONAL REGULATOR RUTR"/>
    <property type="match status" value="1"/>
</dbReference>
<keyword evidence="1" id="KW-0678">Repressor</keyword>
<accession>A0A6H9Z077</accession>
<dbReference type="InterPro" id="IPR050109">
    <property type="entry name" value="HTH-type_TetR-like_transc_reg"/>
</dbReference>
<evidence type="ECO:0000256" key="5">
    <source>
        <dbReference type="PROSITE-ProRule" id="PRU00335"/>
    </source>
</evidence>
<feature type="domain" description="HTH tetR-type" evidence="7">
    <location>
        <begin position="42"/>
        <end position="102"/>
    </location>
</feature>
<dbReference type="GO" id="GO:0046677">
    <property type="term" value="P:response to antibiotic"/>
    <property type="evidence" value="ECO:0007669"/>
    <property type="project" value="InterPro"/>
</dbReference>
<dbReference type="GO" id="GO:0003700">
    <property type="term" value="F:DNA-binding transcription factor activity"/>
    <property type="evidence" value="ECO:0007669"/>
    <property type="project" value="TreeGrafter"/>
</dbReference>
<dbReference type="AlphaFoldDB" id="A0A6H9Z077"/>
<keyword evidence="9" id="KW-1185">Reference proteome</keyword>
<evidence type="ECO:0000313" key="8">
    <source>
        <dbReference type="EMBL" id="KAB2348549.1"/>
    </source>
</evidence>
<dbReference type="InterPro" id="IPR001647">
    <property type="entry name" value="HTH_TetR"/>
</dbReference>
<dbReference type="EMBL" id="WBMT01000007">
    <property type="protein sequence ID" value="KAB2348549.1"/>
    <property type="molecule type" value="Genomic_DNA"/>
</dbReference>
<feature type="region of interest" description="Disordered" evidence="6">
    <location>
        <begin position="12"/>
        <end position="43"/>
    </location>
</feature>
<dbReference type="InterPro" id="IPR004111">
    <property type="entry name" value="Repressor_TetR_C"/>
</dbReference>
<reference evidence="8 9" key="1">
    <citation type="submission" date="2019-09" db="EMBL/GenBank/DDBJ databases">
        <title>Actinomadura physcomitrii sp. nov., a novel actinomycete isolated from moss [Physcomitrium sphaericum (Ludw) Fuernr].</title>
        <authorList>
            <person name="Zhuang X."/>
            <person name="Liu C."/>
        </authorList>
    </citation>
    <scope>NUCLEOTIDE SEQUENCE [LARGE SCALE GENOMIC DNA]</scope>
    <source>
        <strain evidence="8 9">HMC1</strain>
    </source>
</reference>
<dbReference type="SUPFAM" id="SSF48498">
    <property type="entry name" value="Tetracyclin repressor-like, C-terminal domain"/>
    <property type="match status" value="1"/>
</dbReference>
<dbReference type="PROSITE" id="PS50977">
    <property type="entry name" value="HTH_TETR_2"/>
    <property type="match status" value="1"/>
</dbReference>
<dbReference type="InterPro" id="IPR009057">
    <property type="entry name" value="Homeodomain-like_sf"/>
</dbReference>
<name>A0A6H9Z077_9ACTN</name>
<gene>
    <name evidence="8" type="ORF">F8566_17385</name>
</gene>
<evidence type="ECO:0000256" key="4">
    <source>
        <dbReference type="ARBA" id="ARBA00023163"/>
    </source>
</evidence>
<sequence>MCARCALCWRSQGESRRSPVPAPEKPIPSVWTRPRKQKEQPALSRERIVAEAVALLDAEGIDNLSMRSLGTRLGAGATSLYRHVANKDELIELVVDEVYGELEVRDVGDPAEWRAAAADSAHSLRSMALRHPWVVSVLGQVGLAYLGPNMMSLTERMLAIFEAAGFDLAEADQAMSTVISYVIGMVTSEAAYLSVLARSGQTEQEWVESLRPAAEEATKDHPRLNEGYAAQRDRDPAEIREETFNYGLDRVLDGLEVRLGHTKG</sequence>
<evidence type="ECO:0000256" key="6">
    <source>
        <dbReference type="SAM" id="MobiDB-lite"/>
    </source>
</evidence>
<dbReference type="Gene3D" id="1.10.357.10">
    <property type="entry name" value="Tetracycline Repressor, domain 2"/>
    <property type="match status" value="1"/>
</dbReference>
<dbReference type="PRINTS" id="PR00400">
    <property type="entry name" value="TETREPRESSOR"/>
</dbReference>
<keyword evidence="4" id="KW-0804">Transcription</keyword>
<dbReference type="Pfam" id="PF00440">
    <property type="entry name" value="TetR_N"/>
    <property type="match status" value="1"/>
</dbReference>
<dbReference type="Gene3D" id="1.10.10.60">
    <property type="entry name" value="Homeodomain-like"/>
    <property type="match status" value="1"/>
</dbReference>
<protein>
    <submittedName>
        <fullName evidence="8">TetR/AcrR family transcriptional regulator</fullName>
    </submittedName>
</protein>
<dbReference type="InterPro" id="IPR003012">
    <property type="entry name" value="Tet_transcr_reg_TetR"/>
</dbReference>
<dbReference type="SUPFAM" id="SSF46689">
    <property type="entry name" value="Homeodomain-like"/>
    <property type="match status" value="1"/>
</dbReference>
<dbReference type="PANTHER" id="PTHR30055:SF151">
    <property type="entry name" value="TRANSCRIPTIONAL REGULATORY PROTEIN"/>
    <property type="match status" value="1"/>
</dbReference>
<proteinExistence type="predicted"/>
<dbReference type="InterPro" id="IPR036271">
    <property type="entry name" value="Tet_transcr_reg_TetR-rel_C_sf"/>
</dbReference>
<comment type="caution">
    <text evidence="8">The sequence shown here is derived from an EMBL/GenBank/DDBJ whole genome shotgun (WGS) entry which is preliminary data.</text>
</comment>
<dbReference type="Pfam" id="PF02909">
    <property type="entry name" value="TetR_C_1"/>
    <property type="match status" value="1"/>
</dbReference>
<evidence type="ECO:0000256" key="3">
    <source>
        <dbReference type="ARBA" id="ARBA00023125"/>
    </source>
</evidence>
<keyword evidence="2" id="KW-0805">Transcription regulation</keyword>
<organism evidence="8 9">
    <name type="scientific">Actinomadura rudentiformis</name>
    <dbReference type="NCBI Taxonomy" id="359158"/>
    <lineage>
        <taxon>Bacteria</taxon>
        <taxon>Bacillati</taxon>
        <taxon>Actinomycetota</taxon>
        <taxon>Actinomycetes</taxon>
        <taxon>Streptosporangiales</taxon>
        <taxon>Thermomonosporaceae</taxon>
        <taxon>Actinomadura</taxon>
    </lineage>
</organism>
<evidence type="ECO:0000256" key="2">
    <source>
        <dbReference type="ARBA" id="ARBA00023015"/>
    </source>
</evidence>
<dbReference type="GO" id="GO:0045892">
    <property type="term" value="P:negative regulation of DNA-templated transcription"/>
    <property type="evidence" value="ECO:0007669"/>
    <property type="project" value="InterPro"/>
</dbReference>
<evidence type="ECO:0000256" key="1">
    <source>
        <dbReference type="ARBA" id="ARBA00022491"/>
    </source>
</evidence>
<dbReference type="PROSITE" id="PS01081">
    <property type="entry name" value="HTH_TETR_1"/>
    <property type="match status" value="1"/>
</dbReference>
<dbReference type="InterPro" id="IPR023772">
    <property type="entry name" value="DNA-bd_HTH_TetR-type_CS"/>
</dbReference>
<evidence type="ECO:0000259" key="7">
    <source>
        <dbReference type="PROSITE" id="PS50977"/>
    </source>
</evidence>
<keyword evidence="3 5" id="KW-0238">DNA-binding</keyword>
<evidence type="ECO:0000313" key="9">
    <source>
        <dbReference type="Proteomes" id="UP000468735"/>
    </source>
</evidence>
<dbReference type="OrthoDB" id="3818006at2"/>
<feature type="region of interest" description="Disordered" evidence="6">
    <location>
        <begin position="213"/>
        <end position="236"/>
    </location>
</feature>
<dbReference type="GO" id="GO:0000976">
    <property type="term" value="F:transcription cis-regulatory region binding"/>
    <property type="evidence" value="ECO:0007669"/>
    <property type="project" value="TreeGrafter"/>
</dbReference>
<feature type="compositionally biased region" description="Basic and acidic residues" evidence="6">
    <location>
        <begin position="213"/>
        <end position="224"/>
    </location>
</feature>
<feature type="DNA-binding region" description="H-T-H motif" evidence="5">
    <location>
        <begin position="65"/>
        <end position="84"/>
    </location>
</feature>